<comment type="caution">
    <text evidence="1">The sequence shown here is derived from an EMBL/GenBank/DDBJ whole genome shotgun (WGS) entry which is preliminary data.</text>
</comment>
<dbReference type="RefSeq" id="WP_408078097.1">
    <property type="nucleotide sequence ID" value="NZ_JBELQC010000001.1"/>
</dbReference>
<keyword evidence="2" id="KW-1185">Reference proteome</keyword>
<sequence length="123" mass="13423">MILLALPLLAATGLVPDREPGAPWIKFQAPGQGSVYVDPSSVRDEDGEKVIRLLDTAETPATSDIYIDMSVSCPLRRLMIVRLTSATTGEVTTVEPENREPADADHPFMRKLIDFVCDGKALQ</sequence>
<reference evidence="1 2" key="1">
    <citation type="submission" date="2024-06" db="EMBL/GenBank/DDBJ databases">
        <authorList>
            <person name="Kaempfer P."/>
            <person name="Viver T."/>
        </authorList>
    </citation>
    <scope>NUCLEOTIDE SEQUENCE [LARGE SCALE GENOMIC DNA]</scope>
    <source>
        <strain evidence="1 2">ST-64</strain>
    </source>
</reference>
<proteinExistence type="predicted"/>
<gene>
    <name evidence="1" type="ORF">ABS767_09430</name>
</gene>
<dbReference type="Proteomes" id="UP001629244">
    <property type="component" value="Unassembled WGS sequence"/>
</dbReference>
<organism evidence="1 2">
    <name type="scientific">Sphingomonas plantiphila</name>
    <dbReference type="NCBI Taxonomy" id="3163295"/>
    <lineage>
        <taxon>Bacteria</taxon>
        <taxon>Pseudomonadati</taxon>
        <taxon>Pseudomonadota</taxon>
        <taxon>Alphaproteobacteria</taxon>
        <taxon>Sphingomonadales</taxon>
        <taxon>Sphingomonadaceae</taxon>
        <taxon>Sphingomonas</taxon>
    </lineage>
</organism>
<evidence type="ECO:0000313" key="2">
    <source>
        <dbReference type="Proteomes" id="UP001629244"/>
    </source>
</evidence>
<accession>A0ABW8YMP4</accession>
<name>A0ABW8YMP4_9SPHN</name>
<protein>
    <submittedName>
        <fullName evidence="1">Uncharacterized protein</fullName>
    </submittedName>
</protein>
<evidence type="ECO:0000313" key="1">
    <source>
        <dbReference type="EMBL" id="MFL9841182.1"/>
    </source>
</evidence>
<dbReference type="EMBL" id="JBELQC010000001">
    <property type="protein sequence ID" value="MFL9841182.1"/>
    <property type="molecule type" value="Genomic_DNA"/>
</dbReference>